<dbReference type="OrthoDB" id="24747at2"/>
<evidence type="ECO:0000256" key="1">
    <source>
        <dbReference type="SAM" id="MobiDB-lite"/>
    </source>
</evidence>
<comment type="caution">
    <text evidence="3">The sequence shown here is derived from an EMBL/GenBank/DDBJ whole genome shotgun (WGS) entry which is preliminary data.</text>
</comment>
<reference evidence="3 4" key="1">
    <citation type="submission" date="2019-07" db="EMBL/GenBank/DDBJ databases">
        <title>Whole genome shotgun sequence of Meiothermus hypogaeus NBRC 106114.</title>
        <authorList>
            <person name="Hosoyama A."/>
            <person name="Uohara A."/>
            <person name="Ohji S."/>
            <person name="Ichikawa N."/>
        </authorList>
    </citation>
    <scope>NUCLEOTIDE SEQUENCE [LARGE SCALE GENOMIC DNA]</scope>
    <source>
        <strain evidence="3 4">NBRC 106114</strain>
    </source>
</reference>
<dbReference type="Proteomes" id="UP000321197">
    <property type="component" value="Unassembled WGS sequence"/>
</dbReference>
<evidence type="ECO:0008006" key="5">
    <source>
        <dbReference type="Google" id="ProtNLM"/>
    </source>
</evidence>
<evidence type="ECO:0000313" key="4">
    <source>
        <dbReference type="Proteomes" id="UP000321197"/>
    </source>
</evidence>
<evidence type="ECO:0000256" key="2">
    <source>
        <dbReference type="SAM" id="SignalP"/>
    </source>
</evidence>
<feature type="compositionally biased region" description="Pro residues" evidence="1">
    <location>
        <begin position="28"/>
        <end position="37"/>
    </location>
</feature>
<dbReference type="PROSITE" id="PS51257">
    <property type="entry name" value="PROKAR_LIPOPROTEIN"/>
    <property type="match status" value="1"/>
</dbReference>
<accession>A0A511R1N1</accession>
<feature type="signal peptide" evidence="2">
    <location>
        <begin position="1"/>
        <end position="21"/>
    </location>
</feature>
<evidence type="ECO:0000313" key="3">
    <source>
        <dbReference type="EMBL" id="GEM82916.1"/>
    </source>
</evidence>
<name>A0A511R1N1_9DEIN</name>
<dbReference type="EMBL" id="BJXL01000025">
    <property type="protein sequence ID" value="GEM82916.1"/>
    <property type="molecule type" value="Genomic_DNA"/>
</dbReference>
<proteinExistence type="predicted"/>
<feature type="region of interest" description="Disordered" evidence="1">
    <location>
        <begin position="23"/>
        <end position="42"/>
    </location>
</feature>
<dbReference type="RefSeq" id="WP_119341221.1">
    <property type="nucleotide sequence ID" value="NZ_BJXL01000025.1"/>
</dbReference>
<keyword evidence="2" id="KW-0732">Signal</keyword>
<protein>
    <recommendedName>
        <fullName evidence="5">Lipoprotein</fullName>
    </recommendedName>
</protein>
<feature type="chain" id="PRO_5021957892" description="Lipoprotein" evidence="2">
    <location>
        <begin position="22"/>
        <end position="364"/>
    </location>
</feature>
<gene>
    <name evidence="3" type="ORF">MHY01S_10820</name>
</gene>
<dbReference type="AlphaFoldDB" id="A0A511R1N1"/>
<organism evidence="3 4">
    <name type="scientific">Meiothermus hypogaeus NBRC 106114</name>
    <dbReference type="NCBI Taxonomy" id="1227553"/>
    <lineage>
        <taxon>Bacteria</taxon>
        <taxon>Thermotogati</taxon>
        <taxon>Deinococcota</taxon>
        <taxon>Deinococci</taxon>
        <taxon>Thermales</taxon>
        <taxon>Thermaceae</taxon>
        <taxon>Meiothermus</taxon>
    </lineage>
</organism>
<sequence>MHRIPIALALLLLLVACGGGGGNNPTNPSNPPSPPNPTGSFPAELSGVWQDTLASSGNFRNPLTGFEFTMTEGYSAQLKVKPNGEFYFAHYSQGVASNCSLVSFFDQMVGLAEWNNNRLVLRPRERRLDVRNCAQSGTFNQRLDPVVFEASVSEYPTFLDTSLLMELSGGPYPLRFKLLNRTPPANLPQPPQPPGFELGQVGPYDEILGLWGREETNFYNPQTGAYQFPDCCGENRFVRFSPEGYELGMAFVRVNLEGVCKKDLIYYEKGQALFKITNQRDSYTYQGDVRLAASEARLIVRIRECGADDGVQTYTLQPLTRYHRWSYTLPVGGESFMLGCQYPTHFWGFAVCYGADPWYTYQRR</sequence>